<evidence type="ECO:0000313" key="2">
    <source>
        <dbReference type="Proteomes" id="UP000664781"/>
    </source>
</evidence>
<reference evidence="1" key="1">
    <citation type="submission" date="2021-03" db="EMBL/GenBank/DDBJ databases">
        <title>Streptomyces strains.</title>
        <authorList>
            <person name="Lund M.B."/>
            <person name="Toerring T."/>
        </authorList>
    </citation>
    <scope>NUCLEOTIDE SEQUENCE</scope>
    <source>
        <strain evidence="1">JCM 4242</strain>
    </source>
</reference>
<keyword evidence="2" id="KW-1185">Reference proteome</keyword>
<dbReference type="EMBL" id="JAFMOF010000007">
    <property type="protein sequence ID" value="MBO0657187.1"/>
    <property type="molecule type" value="Genomic_DNA"/>
</dbReference>
<proteinExistence type="predicted"/>
<accession>A0A939FWF8</accession>
<organism evidence="1 2">
    <name type="scientific">Streptomyces triculaminicus</name>
    <dbReference type="NCBI Taxonomy" id="2816232"/>
    <lineage>
        <taxon>Bacteria</taxon>
        <taxon>Bacillati</taxon>
        <taxon>Actinomycetota</taxon>
        <taxon>Actinomycetes</taxon>
        <taxon>Kitasatosporales</taxon>
        <taxon>Streptomycetaceae</taxon>
        <taxon>Streptomyces</taxon>
    </lineage>
</organism>
<dbReference type="RefSeq" id="WP_207248776.1">
    <property type="nucleotide sequence ID" value="NZ_JAFMOF010000007.1"/>
</dbReference>
<name>A0A939FWF8_9ACTN</name>
<gene>
    <name evidence="1" type="ORF">J1792_32075</name>
</gene>
<dbReference type="Proteomes" id="UP000664781">
    <property type="component" value="Unassembled WGS sequence"/>
</dbReference>
<dbReference type="AlphaFoldDB" id="A0A939FWF8"/>
<protein>
    <submittedName>
        <fullName evidence="1">Uncharacterized protein</fullName>
    </submittedName>
</protein>
<comment type="caution">
    <text evidence="1">The sequence shown here is derived from an EMBL/GenBank/DDBJ whole genome shotgun (WGS) entry which is preliminary data.</text>
</comment>
<sequence>MTAAVLCAVGDRLEDFSEDDIVREEDEFLIRFTMSGAHCETAGVGRVTGECAGSRWSYAGGKGFE</sequence>
<evidence type="ECO:0000313" key="1">
    <source>
        <dbReference type="EMBL" id="MBO0657187.1"/>
    </source>
</evidence>